<dbReference type="EMBL" id="MHRK01000002">
    <property type="protein sequence ID" value="OHA25053.1"/>
    <property type="molecule type" value="Genomic_DNA"/>
</dbReference>
<proteinExistence type="predicted"/>
<dbReference type="Proteomes" id="UP000177130">
    <property type="component" value="Unassembled WGS sequence"/>
</dbReference>
<evidence type="ECO:0000313" key="2">
    <source>
        <dbReference type="Proteomes" id="UP000177130"/>
    </source>
</evidence>
<evidence type="ECO:0000313" key="1">
    <source>
        <dbReference type="EMBL" id="OHA25053.1"/>
    </source>
</evidence>
<reference evidence="1 2" key="1">
    <citation type="journal article" date="2016" name="Nat. Commun.">
        <title>Thousands of microbial genomes shed light on interconnected biogeochemical processes in an aquifer system.</title>
        <authorList>
            <person name="Anantharaman K."/>
            <person name="Brown C.T."/>
            <person name="Hug L.A."/>
            <person name="Sharon I."/>
            <person name="Castelle C.J."/>
            <person name="Probst A.J."/>
            <person name="Thomas B.C."/>
            <person name="Singh A."/>
            <person name="Wilkins M.J."/>
            <person name="Karaoz U."/>
            <person name="Brodie E.L."/>
            <person name="Williams K.H."/>
            <person name="Hubbard S.S."/>
            <person name="Banfield J.F."/>
        </authorList>
    </citation>
    <scope>NUCLEOTIDE SEQUENCE [LARGE SCALE GENOMIC DNA]</scope>
</reference>
<dbReference type="AlphaFoldDB" id="A0A1G2MMH7"/>
<sequence length="72" mass="8462">MTDELTKFVEKRVEPLGVDVVKEFLFQLYRESKEAKQRGEDLDINRKFILAKVLSQTRIMMIGKIDPSMMRA</sequence>
<organism evidence="1 2">
    <name type="scientific">Candidatus Taylorbacteria bacterium RIFCSPHIGHO2_02_FULL_43_32b</name>
    <dbReference type="NCBI Taxonomy" id="1802306"/>
    <lineage>
        <taxon>Bacteria</taxon>
        <taxon>Candidatus Tayloriibacteriota</taxon>
    </lineage>
</organism>
<name>A0A1G2MMH7_9BACT</name>
<protein>
    <submittedName>
        <fullName evidence="1">Uncharacterized protein</fullName>
    </submittedName>
</protein>
<comment type="caution">
    <text evidence="1">The sequence shown here is derived from an EMBL/GenBank/DDBJ whole genome shotgun (WGS) entry which is preliminary data.</text>
</comment>
<dbReference type="STRING" id="1802306.A3C72_03910"/>
<accession>A0A1G2MMH7</accession>
<gene>
    <name evidence="1" type="ORF">A3C72_03910</name>
</gene>